<evidence type="ECO:0000256" key="7">
    <source>
        <dbReference type="ARBA" id="ARBA00022840"/>
    </source>
</evidence>
<dbReference type="GO" id="GO:0005524">
    <property type="term" value="F:ATP binding"/>
    <property type="evidence" value="ECO:0007669"/>
    <property type="project" value="UniProtKB-KW"/>
</dbReference>
<dbReference type="FunFam" id="3.40.50.300:FF:000508">
    <property type="entry name" value="ABC transporter C family member 5"/>
    <property type="match status" value="1"/>
</dbReference>
<keyword evidence="9 12" id="KW-1133">Transmembrane helix</keyword>
<protein>
    <recommendedName>
        <fullName evidence="17">ABC transporter C family member 3</fullName>
    </recommendedName>
</protein>
<dbReference type="GO" id="GO:0016887">
    <property type="term" value="F:ATP hydrolysis activity"/>
    <property type="evidence" value="ECO:0007669"/>
    <property type="project" value="InterPro"/>
</dbReference>
<dbReference type="CDD" id="cd03250">
    <property type="entry name" value="ABCC_MRP_domain1"/>
    <property type="match status" value="1"/>
</dbReference>
<dbReference type="CDD" id="cd18580">
    <property type="entry name" value="ABC_6TM_ABCC_D2"/>
    <property type="match status" value="1"/>
</dbReference>
<feature type="transmembrane region" description="Helical" evidence="12">
    <location>
        <begin position="140"/>
        <end position="163"/>
    </location>
</feature>
<dbReference type="Pfam" id="PF00664">
    <property type="entry name" value="ABC_membrane"/>
    <property type="match status" value="2"/>
</dbReference>
<feature type="transmembrane region" description="Helical" evidence="12">
    <location>
        <begin position="66"/>
        <end position="90"/>
    </location>
</feature>
<dbReference type="InterPro" id="IPR027417">
    <property type="entry name" value="P-loop_NTPase"/>
</dbReference>
<feature type="transmembrane region" description="Helical" evidence="12">
    <location>
        <begin position="214"/>
        <end position="235"/>
    </location>
</feature>
<dbReference type="GO" id="GO:0140359">
    <property type="term" value="F:ABC-type transporter activity"/>
    <property type="evidence" value="ECO:0007669"/>
    <property type="project" value="InterPro"/>
</dbReference>
<keyword evidence="6" id="KW-0547">Nucleotide-binding</keyword>
<evidence type="ECO:0000256" key="12">
    <source>
        <dbReference type="SAM" id="Phobius"/>
    </source>
</evidence>
<dbReference type="CDD" id="cd03244">
    <property type="entry name" value="ABCC_MRP_domain2"/>
    <property type="match status" value="1"/>
</dbReference>
<accession>A0A9D5HIL5</accession>
<dbReference type="Gene3D" id="3.40.50.300">
    <property type="entry name" value="P-loop containing nucleotide triphosphate hydrolases"/>
    <property type="match status" value="2"/>
</dbReference>
<keyword evidence="5" id="KW-0677">Repeat</keyword>
<feature type="transmembrane region" description="Helical" evidence="12">
    <location>
        <begin position="1051"/>
        <end position="1069"/>
    </location>
</feature>
<evidence type="ECO:0000259" key="14">
    <source>
        <dbReference type="PROSITE" id="PS50929"/>
    </source>
</evidence>
<feature type="transmembrane region" description="Helical" evidence="12">
    <location>
        <begin position="913"/>
        <end position="935"/>
    </location>
</feature>
<reference evidence="15" key="1">
    <citation type="submission" date="2021-03" db="EMBL/GenBank/DDBJ databases">
        <authorList>
            <person name="Li Z."/>
            <person name="Yang C."/>
        </authorList>
    </citation>
    <scope>NUCLEOTIDE SEQUENCE</scope>
    <source>
        <strain evidence="15">Dzin_1.0</strain>
        <tissue evidence="15">Leaf</tissue>
    </source>
</reference>
<evidence type="ECO:0008006" key="17">
    <source>
        <dbReference type="Google" id="ProtNLM"/>
    </source>
</evidence>
<dbReference type="InterPro" id="IPR044746">
    <property type="entry name" value="ABCC_6TM_D1"/>
</dbReference>
<evidence type="ECO:0000256" key="1">
    <source>
        <dbReference type="ARBA" id="ARBA00004141"/>
    </source>
</evidence>
<evidence type="ECO:0000313" key="16">
    <source>
        <dbReference type="Proteomes" id="UP001085076"/>
    </source>
</evidence>
<feature type="transmembrane region" description="Helical" evidence="12">
    <location>
        <begin position="955"/>
        <end position="973"/>
    </location>
</feature>
<dbReference type="Proteomes" id="UP001085076">
    <property type="component" value="Miscellaneous, Linkage group lg03"/>
</dbReference>
<keyword evidence="8" id="KW-1278">Translocase</keyword>
<dbReference type="PROSITE" id="PS50929">
    <property type="entry name" value="ABC_TM1F"/>
    <property type="match status" value="2"/>
</dbReference>
<dbReference type="InterPro" id="IPR003593">
    <property type="entry name" value="AAA+_ATPase"/>
</dbReference>
<feature type="transmembrane region" description="Helical" evidence="12">
    <location>
        <begin position="1025"/>
        <end position="1045"/>
    </location>
</feature>
<dbReference type="GO" id="GO:0016020">
    <property type="term" value="C:membrane"/>
    <property type="evidence" value="ECO:0007669"/>
    <property type="project" value="UniProtKB-SubCell"/>
</dbReference>
<dbReference type="Gene3D" id="1.20.1560.10">
    <property type="entry name" value="ABC transporter type 1, transmembrane domain"/>
    <property type="match status" value="2"/>
</dbReference>
<dbReference type="InterPro" id="IPR036640">
    <property type="entry name" value="ABC1_TM_sf"/>
</dbReference>
<sequence>MAPFHLHRKGMLESPKPFHFQVLKPSLHGFCGSCHLGVLLTLLILRLCRKSNVPNVNNSVLQNNRLLYRTIIISTCLFLTSLNLFCFIYHLFWLMHLHWTKDHFITQLDLVLRALAWFAISAYLHFKFQNSYWKIKLPFFLRLWLVLFFITSSSFLAVDIIYIRKNEVVQTHVWVLDSVTVLCGLILNSASVFKERSVNTEPCNVGSYIGNVSLFANAGILSILTFSWICPLLSLGHKKIIDLKDVPKLADTDIANGAYPIFKDKLHSYTFSGNNPKITGLNLAKALLFSIREQVLLTGILALVYTAASCAGPYLIGNLVEYLNGEQESSNERYHLVSAFMAAKLLECVSQRHWYFRLHQMGVRLRGSLVAMIYQKALTLSSKSRKGRTSGDIINFAAVDAERIRLFSWYMHHLWMVPLQVSLALFILYAGLGLASLAALAATTVLMLFNLPLGKMQEKYQERMMESKDIRMKATTEILKNMRILKLQAWEMKFLSRIINLRKSETNSLKKLVYTYAMTTIVFWGAPAFVAVATFGACALLGVPVDSKKVLSAQATFKVLQGAINKVPDAISTAVQAKVSLDRITSFLSLEDLESDVVQRLPRGISDVAIEVTDGCFSWERAPETPTLTGLNFQVLQGMKVAVCGAVGSGKSSLLSCLLGEIPRISGIIMLCGTTAYVPQSPWIHSGNIQDNILFGKEMDRVRYDSVLEACSLKKDLEVLPFGDQTNMGERGIILSEGQKQRIQIARAVYHDADVLLLDDPFSALDAHTTSHLFKECLFGLLASKTVVYVTHQVKFLPSFDLILVMKGGRIAQAGRYEELLSSGTDFKEVVSAQEDSLPLLELAEFATPYNNSSCNTEEVIDGEAWNCEMDDITIENAELPQEMKKKKKKKRETGRIGFRVYWKYITTAYKGVLVPLILLAHVLFQVLQIGSNYWMARVAPATEEVEPLVNGSTLVYVFVALALGSSLCILWRDLLLVTAGFKTATLLFKNMHNCIFHAPISFFDSTLTGHILNRASNDQSEADMNIPMGIGALAFTVIQLLGSIVVMSQVAWQVSIVFIPVIATCIWYQRYYRETGRELVRLVGGCRSAIIQHFQESLSGSVTIRAFRQESVFLSTNFALLDDYSRTKFHNAGATEWLSFRLDMFSAVTFAICLISISRRKGFIHPGLAGLAVTYGLDLSTLQALVTWQLCKLGSKFISVQRILQLSSIPSETCLNTDIESIKPDSNWPLAGEVVLYDLQVRYAPHLPCVLRGLTCTFPGGMKTGIVGKTGSGKSTLIQTLFRIIDPSAGQIYIDSIDISTISLHDLRSRLSIISQDPTMFKGTIRYNLDPLEEYTDAQIWEALDCCQLGDEVRKKKLKLDSPVTENGDNWSVGQHQLVCLARVILKKSKILVLDEATASVDTATNSLIQKTISQHFAGSTVITVAHRITSVLDSDMVLLLDHGLEYS</sequence>
<evidence type="ECO:0000256" key="8">
    <source>
        <dbReference type="ARBA" id="ARBA00022967"/>
    </source>
</evidence>
<feature type="transmembrane region" description="Helical" evidence="12">
    <location>
        <begin position="421"/>
        <end position="449"/>
    </location>
</feature>
<evidence type="ECO:0000256" key="9">
    <source>
        <dbReference type="ARBA" id="ARBA00022989"/>
    </source>
</evidence>
<dbReference type="InterPro" id="IPR011527">
    <property type="entry name" value="ABC1_TM_dom"/>
</dbReference>
<reference evidence="15" key="2">
    <citation type="journal article" date="2022" name="Hortic Res">
        <title>The genome of Dioscorea zingiberensis sheds light on the biosynthesis, origin and evolution of the medicinally important diosgenin saponins.</title>
        <authorList>
            <person name="Li Y."/>
            <person name="Tan C."/>
            <person name="Li Z."/>
            <person name="Guo J."/>
            <person name="Li S."/>
            <person name="Chen X."/>
            <person name="Wang C."/>
            <person name="Dai X."/>
            <person name="Yang H."/>
            <person name="Song W."/>
            <person name="Hou L."/>
            <person name="Xu J."/>
            <person name="Tong Z."/>
            <person name="Xu A."/>
            <person name="Yuan X."/>
            <person name="Wang W."/>
            <person name="Yang Q."/>
            <person name="Chen L."/>
            <person name="Sun Z."/>
            <person name="Wang K."/>
            <person name="Pan B."/>
            <person name="Chen J."/>
            <person name="Bao Y."/>
            <person name="Liu F."/>
            <person name="Qi X."/>
            <person name="Gang D.R."/>
            <person name="Wen J."/>
            <person name="Li J."/>
        </authorList>
    </citation>
    <scope>NUCLEOTIDE SEQUENCE</scope>
    <source>
        <strain evidence="15">Dzin_1.0</strain>
    </source>
</reference>
<feature type="domain" description="ABC transmembrane type-1" evidence="14">
    <location>
        <begin position="296"/>
        <end position="541"/>
    </location>
</feature>
<organism evidence="15 16">
    <name type="scientific">Dioscorea zingiberensis</name>
    <dbReference type="NCBI Taxonomy" id="325984"/>
    <lineage>
        <taxon>Eukaryota</taxon>
        <taxon>Viridiplantae</taxon>
        <taxon>Streptophyta</taxon>
        <taxon>Embryophyta</taxon>
        <taxon>Tracheophyta</taxon>
        <taxon>Spermatophyta</taxon>
        <taxon>Magnoliopsida</taxon>
        <taxon>Liliopsida</taxon>
        <taxon>Dioscoreales</taxon>
        <taxon>Dioscoreaceae</taxon>
        <taxon>Dioscorea</taxon>
    </lineage>
</organism>
<evidence type="ECO:0000256" key="4">
    <source>
        <dbReference type="ARBA" id="ARBA00022692"/>
    </source>
</evidence>
<dbReference type="FunFam" id="1.20.1560.10:FF:000003">
    <property type="entry name" value="ABC transporter C family member 10"/>
    <property type="match status" value="1"/>
</dbReference>
<gene>
    <name evidence="15" type="ORF">J5N97_013268</name>
</gene>
<dbReference type="PANTHER" id="PTHR24223:SF181">
    <property type="entry name" value="ABC TRANSPORTER C FAMILY MEMBER 3"/>
    <property type="match status" value="1"/>
</dbReference>
<evidence type="ECO:0000256" key="10">
    <source>
        <dbReference type="ARBA" id="ARBA00023136"/>
    </source>
</evidence>
<dbReference type="OrthoDB" id="6500128at2759"/>
<feature type="domain" description="ABC transporter" evidence="13">
    <location>
        <begin position="1235"/>
        <end position="1448"/>
    </location>
</feature>
<dbReference type="PROSITE" id="PS50893">
    <property type="entry name" value="ABC_TRANSPORTER_2"/>
    <property type="match status" value="2"/>
</dbReference>
<dbReference type="InterPro" id="IPR044726">
    <property type="entry name" value="ABCC_6TM_D2"/>
</dbReference>
<evidence type="ECO:0000256" key="3">
    <source>
        <dbReference type="ARBA" id="ARBA00022448"/>
    </source>
</evidence>
<feature type="transmembrane region" description="Helical" evidence="12">
    <location>
        <begin position="521"/>
        <end position="543"/>
    </location>
</feature>
<evidence type="ECO:0000256" key="5">
    <source>
        <dbReference type="ARBA" id="ARBA00022737"/>
    </source>
</evidence>
<evidence type="ECO:0000256" key="11">
    <source>
        <dbReference type="ARBA" id="ARBA00057614"/>
    </source>
</evidence>
<keyword evidence="10 12" id="KW-0472">Membrane</keyword>
<comment type="subcellular location">
    <subcellularLocation>
        <location evidence="1">Membrane</location>
        <topology evidence="1">Multi-pass membrane protein</topology>
    </subcellularLocation>
</comment>
<evidence type="ECO:0000313" key="15">
    <source>
        <dbReference type="EMBL" id="KAJ0977794.1"/>
    </source>
</evidence>
<dbReference type="PANTHER" id="PTHR24223">
    <property type="entry name" value="ATP-BINDING CASSETTE SUB-FAMILY C"/>
    <property type="match status" value="1"/>
</dbReference>
<dbReference type="CDD" id="cd18579">
    <property type="entry name" value="ABC_6TM_ABCC_D1"/>
    <property type="match status" value="1"/>
</dbReference>
<feature type="domain" description="ABC transporter" evidence="13">
    <location>
        <begin position="610"/>
        <end position="833"/>
    </location>
</feature>
<comment type="caution">
    <text evidence="15">The sequence shown here is derived from an EMBL/GenBank/DDBJ whole genome shotgun (WGS) entry which is preliminary data.</text>
</comment>
<dbReference type="InterPro" id="IPR050173">
    <property type="entry name" value="ABC_transporter_C-like"/>
</dbReference>
<dbReference type="SUPFAM" id="SSF52540">
    <property type="entry name" value="P-loop containing nucleoside triphosphate hydrolases"/>
    <property type="match status" value="2"/>
</dbReference>
<dbReference type="FunFam" id="3.40.50.300:FF:000163">
    <property type="entry name" value="Multidrug resistance-associated protein member 4"/>
    <property type="match status" value="1"/>
</dbReference>
<evidence type="ECO:0000256" key="6">
    <source>
        <dbReference type="ARBA" id="ARBA00022741"/>
    </source>
</evidence>
<name>A0A9D5HIL5_9LILI</name>
<keyword evidence="3" id="KW-0813">Transport</keyword>
<evidence type="ECO:0000256" key="2">
    <source>
        <dbReference type="ARBA" id="ARBA00009726"/>
    </source>
</evidence>
<dbReference type="Pfam" id="PF00005">
    <property type="entry name" value="ABC_tran"/>
    <property type="match status" value="2"/>
</dbReference>
<dbReference type="InterPro" id="IPR003439">
    <property type="entry name" value="ABC_transporter-like_ATP-bd"/>
</dbReference>
<dbReference type="FunFam" id="1.20.1560.10:FF:000002">
    <property type="entry name" value="ABC transporter C family member 5"/>
    <property type="match status" value="1"/>
</dbReference>
<feature type="transmembrane region" description="Helical" evidence="12">
    <location>
        <begin position="110"/>
        <end position="128"/>
    </location>
</feature>
<dbReference type="SUPFAM" id="SSF90123">
    <property type="entry name" value="ABC transporter transmembrane region"/>
    <property type="match status" value="2"/>
</dbReference>
<dbReference type="EMBL" id="JAGGNH010000003">
    <property type="protein sequence ID" value="KAJ0977794.1"/>
    <property type="molecule type" value="Genomic_DNA"/>
</dbReference>
<keyword evidence="16" id="KW-1185">Reference proteome</keyword>
<keyword evidence="7" id="KW-0067">ATP-binding</keyword>
<feature type="transmembrane region" description="Helical" evidence="12">
    <location>
        <begin position="295"/>
        <end position="316"/>
    </location>
</feature>
<feature type="domain" description="ABC transmembrane type-1" evidence="14">
    <location>
        <begin position="917"/>
        <end position="1156"/>
    </location>
</feature>
<proteinExistence type="inferred from homology"/>
<dbReference type="SMART" id="SM00382">
    <property type="entry name" value="AAA"/>
    <property type="match status" value="2"/>
</dbReference>
<evidence type="ECO:0000259" key="13">
    <source>
        <dbReference type="PROSITE" id="PS50893"/>
    </source>
</evidence>
<feature type="transmembrane region" description="Helical" evidence="12">
    <location>
        <begin position="27"/>
        <end position="45"/>
    </location>
</feature>
<comment type="similarity">
    <text evidence="2">Belongs to the ABC transporter superfamily. ABCC family. Conjugate transporter (TC 3.A.1.208) subfamily.</text>
</comment>
<keyword evidence="4 12" id="KW-0812">Transmembrane</keyword>
<comment type="function">
    <text evidence="11">ABC transporter that may affect phytic acid transport and compartmentalization. May function directly or indirectly in removing phytic acid from the cytosol or in vesicle trafficking. Required for phytic acid accumulation in developing seeds. Phytic acid is the primary storage form of phosphorus in cereal grains and other plant seeds.</text>
</comment>